<dbReference type="InterPro" id="IPR008207">
    <property type="entry name" value="Sig_transdc_His_kin_Hpt_dom"/>
</dbReference>
<dbReference type="NCBIfam" id="TIGR00861">
    <property type="entry name" value="MIP"/>
    <property type="match status" value="1"/>
</dbReference>
<evidence type="ECO:0000256" key="6">
    <source>
        <dbReference type="ARBA" id="ARBA00022692"/>
    </source>
</evidence>
<feature type="modified residue" description="Phosphohistidine" evidence="14">
    <location>
        <position position="95"/>
    </location>
</feature>
<dbReference type="GO" id="GO:0016020">
    <property type="term" value="C:membrane"/>
    <property type="evidence" value="ECO:0007669"/>
    <property type="project" value="UniProtKB-SubCell"/>
</dbReference>
<keyword evidence="4" id="KW-0813">Transport</keyword>
<accession>A0A835K3M1</accession>
<reference evidence="18 19" key="1">
    <citation type="submission" date="2020-10" db="EMBL/GenBank/DDBJ databases">
        <title>Plant Genome Project.</title>
        <authorList>
            <person name="Zhang R.-G."/>
        </authorList>
    </citation>
    <scope>NUCLEOTIDE SEQUENCE [LARGE SCALE GENOMIC DNA]</scope>
    <source>
        <strain evidence="18">FAFU-HL-1</strain>
        <tissue evidence="18">Leaf</tissue>
    </source>
</reference>
<keyword evidence="8 16" id="KW-1133">Transmembrane helix</keyword>
<comment type="similarity">
    <text evidence="13">Belongs to the MIP/aquaporin (TC 1.A.8) family. PIP (TC 1.A.8.11) subfamily.</text>
</comment>
<dbReference type="GO" id="GO:0000160">
    <property type="term" value="P:phosphorelay signal transduction system"/>
    <property type="evidence" value="ECO:0007669"/>
    <property type="project" value="UniProtKB-KW"/>
</dbReference>
<feature type="domain" description="HPt" evidence="17">
    <location>
        <begin position="54"/>
        <end position="149"/>
    </location>
</feature>
<keyword evidence="9" id="KW-0007">Acetylation</keyword>
<dbReference type="PROSITE" id="PS50894">
    <property type="entry name" value="HPT"/>
    <property type="match status" value="1"/>
</dbReference>
<evidence type="ECO:0000256" key="12">
    <source>
        <dbReference type="ARBA" id="ARBA00023242"/>
    </source>
</evidence>
<dbReference type="GO" id="GO:0005634">
    <property type="term" value="C:nucleus"/>
    <property type="evidence" value="ECO:0007669"/>
    <property type="project" value="UniProtKB-SubCell"/>
</dbReference>
<dbReference type="PANTHER" id="PTHR45687">
    <property type="entry name" value="AQUAPORIN OR AQUAGLYCEROPORIN RELATED"/>
    <property type="match status" value="1"/>
</dbReference>
<dbReference type="GO" id="GO:0009736">
    <property type="term" value="P:cytokinin-activated signaling pathway"/>
    <property type="evidence" value="ECO:0007669"/>
    <property type="project" value="UniProtKB-KW"/>
</dbReference>
<dbReference type="SUPFAM" id="SSF81338">
    <property type="entry name" value="Aquaporin-like"/>
    <property type="match status" value="1"/>
</dbReference>
<evidence type="ECO:0000313" key="19">
    <source>
        <dbReference type="Proteomes" id="UP000657918"/>
    </source>
</evidence>
<dbReference type="InterPro" id="IPR023271">
    <property type="entry name" value="Aquaporin-like"/>
</dbReference>
<keyword evidence="11 16" id="KW-0472">Membrane</keyword>
<dbReference type="FunFam" id="1.20.1080.10:FF:000001">
    <property type="entry name" value="Probable aquaporin PIP1-2"/>
    <property type="match status" value="1"/>
</dbReference>
<feature type="transmembrane region" description="Helical" evidence="16">
    <location>
        <begin position="281"/>
        <end position="300"/>
    </location>
</feature>
<dbReference type="GO" id="GO:0015267">
    <property type="term" value="F:channel activity"/>
    <property type="evidence" value="ECO:0007669"/>
    <property type="project" value="InterPro"/>
</dbReference>
<dbReference type="GO" id="GO:0005829">
    <property type="term" value="C:cytosol"/>
    <property type="evidence" value="ECO:0007669"/>
    <property type="project" value="UniProtKB-SubCell"/>
</dbReference>
<sequence length="508" mass="55649">MDILNQLQRQYSDFTALLYREGNRFLTSGFFAGFEKGFLDDQFTRLQKMQDESSPDFVVEVVSLFFEDCEKLVNNMAKALEQQDVDFKQVDSHVHQLKGSSSSMGAARIKNVCIAFKTFCEAQNREGCLRCLQQVNHEHTQLKTNLQALFTLERQIVANGGSIPIQLQLQDTWELFEICMIEEYVNSLLCICCGHKAHGFRGAGASETNFFPSLTVKDRVEMEGKEEDVRVGANRYGEGQPIGTAAQTQDGKDYTEPPPAPLFQPGELSSWSLYRAGIAEFVASFLFLYITILTVMGVAKSRTKCSTVGIQGIAWAFGGMIFALVYCTAGISGGHINPAVTFGMLLARKLTLTRAVFYMIMQCLGAICGAGVVKSFQKSSYEILGGGANTVSTGYGKGSGLGAEILGTFVLVYTVFSATDAKRNARDSHVPILAPLPVGFAVFLVHLATIPITGTGINPARSLGAALVYNKEQAWDDHWIFWVGPFIGAALAALYQQIVIRAIPFKSK</sequence>
<dbReference type="Proteomes" id="UP000657918">
    <property type="component" value="Unassembled WGS sequence"/>
</dbReference>
<dbReference type="FunFam" id="1.20.120.160:FF:000001">
    <property type="entry name" value="Histidine-containing phosphotransfer protein 1"/>
    <property type="match status" value="1"/>
</dbReference>
<keyword evidence="6 16" id="KW-0812">Transmembrane</keyword>
<dbReference type="SUPFAM" id="SSF47226">
    <property type="entry name" value="Histidine-containing phosphotransfer domain, HPT domain"/>
    <property type="match status" value="1"/>
</dbReference>
<keyword evidence="19" id="KW-1185">Reference proteome</keyword>
<evidence type="ECO:0000256" key="9">
    <source>
        <dbReference type="ARBA" id="ARBA00022990"/>
    </source>
</evidence>
<dbReference type="CDD" id="cd00333">
    <property type="entry name" value="MIP"/>
    <property type="match status" value="1"/>
</dbReference>
<dbReference type="Pfam" id="PF01627">
    <property type="entry name" value="Hpt"/>
    <property type="match status" value="1"/>
</dbReference>
<dbReference type="PRINTS" id="PR00783">
    <property type="entry name" value="MINTRINSICP"/>
</dbReference>
<comment type="subcellular location">
    <subcellularLocation>
        <location evidence="3">Cytoplasm</location>
        <location evidence="3">Cytosol</location>
    </subcellularLocation>
    <subcellularLocation>
        <location evidence="2">Membrane</location>
        <topology evidence="2">Multi-pass membrane protein</topology>
    </subcellularLocation>
    <subcellularLocation>
        <location evidence="1">Nucleus</location>
    </subcellularLocation>
</comment>
<dbReference type="Gene3D" id="1.20.1080.10">
    <property type="entry name" value="Glycerol uptake facilitator protein"/>
    <property type="match status" value="1"/>
</dbReference>
<organism evidence="18 19">
    <name type="scientific">Salix dunnii</name>
    <dbReference type="NCBI Taxonomy" id="1413687"/>
    <lineage>
        <taxon>Eukaryota</taxon>
        <taxon>Viridiplantae</taxon>
        <taxon>Streptophyta</taxon>
        <taxon>Embryophyta</taxon>
        <taxon>Tracheophyta</taxon>
        <taxon>Spermatophyta</taxon>
        <taxon>Magnoliopsida</taxon>
        <taxon>eudicotyledons</taxon>
        <taxon>Gunneridae</taxon>
        <taxon>Pentapetalae</taxon>
        <taxon>rosids</taxon>
        <taxon>fabids</taxon>
        <taxon>Malpighiales</taxon>
        <taxon>Salicaceae</taxon>
        <taxon>Saliceae</taxon>
        <taxon>Salix</taxon>
    </lineage>
</organism>
<dbReference type="InterPro" id="IPR034294">
    <property type="entry name" value="Aquaporin_transptr"/>
</dbReference>
<dbReference type="AlphaFoldDB" id="A0A835K3M1"/>
<protein>
    <recommendedName>
        <fullName evidence="17">HPt domain-containing protein</fullName>
    </recommendedName>
</protein>
<keyword evidence="10" id="KW-0902">Two-component regulatory system</keyword>
<keyword evidence="12" id="KW-0539">Nucleus</keyword>
<evidence type="ECO:0000313" key="18">
    <source>
        <dbReference type="EMBL" id="KAF9680022.1"/>
    </source>
</evidence>
<evidence type="ECO:0000256" key="8">
    <source>
        <dbReference type="ARBA" id="ARBA00022989"/>
    </source>
</evidence>
<evidence type="ECO:0000256" key="13">
    <source>
        <dbReference type="ARBA" id="ARBA00038497"/>
    </source>
</evidence>
<keyword evidence="5" id="KW-0963">Cytoplasm</keyword>
<dbReference type="InterPro" id="IPR036641">
    <property type="entry name" value="HPT_dom_sf"/>
</dbReference>
<name>A0A835K3M1_9ROSI</name>
<evidence type="ECO:0000256" key="1">
    <source>
        <dbReference type="ARBA" id="ARBA00004123"/>
    </source>
</evidence>
<dbReference type="EMBL" id="JADGMS010000006">
    <property type="protein sequence ID" value="KAF9680022.1"/>
    <property type="molecule type" value="Genomic_DNA"/>
</dbReference>
<dbReference type="Gene3D" id="1.20.120.160">
    <property type="entry name" value="HPT domain"/>
    <property type="match status" value="1"/>
</dbReference>
<dbReference type="InterPro" id="IPR000425">
    <property type="entry name" value="MIP"/>
</dbReference>
<feature type="region of interest" description="Disordered" evidence="15">
    <location>
        <begin position="235"/>
        <end position="256"/>
    </location>
</feature>
<evidence type="ECO:0000256" key="4">
    <source>
        <dbReference type="ARBA" id="ARBA00022448"/>
    </source>
</evidence>
<evidence type="ECO:0000256" key="15">
    <source>
        <dbReference type="SAM" id="MobiDB-lite"/>
    </source>
</evidence>
<keyword evidence="7" id="KW-0932">Cytokinin signaling pathway</keyword>
<dbReference type="CDD" id="cd00088">
    <property type="entry name" value="HPT"/>
    <property type="match status" value="1"/>
</dbReference>
<comment type="caution">
    <text evidence="18">The sequence shown here is derived from an EMBL/GenBank/DDBJ whole genome shotgun (WGS) entry which is preliminary data.</text>
</comment>
<feature type="transmembrane region" description="Helical" evidence="16">
    <location>
        <begin position="355"/>
        <end position="373"/>
    </location>
</feature>
<feature type="transmembrane region" description="Helical" evidence="16">
    <location>
        <begin position="479"/>
        <end position="500"/>
    </location>
</feature>
<dbReference type="Pfam" id="PF00230">
    <property type="entry name" value="MIP"/>
    <property type="match status" value="1"/>
</dbReference>
<evidence type="ECO:0000256" key="5">
    <source>
        <dbReference type="ARBA" id="ARBA00022490"/>
    </source>
</evidence>
<evidence type="ECO:0000256" key="14">
    <source>
        <dbReference type="PROSITE-ProRule" id="PRU00110"/>
    </source>
</evidence>
<evidence type="ECO:0000256" key="10">
    <source>
        <dbReference type="ARBA" id="ARBA00023012"/>
    </source>
</evidence>
<evidence type="ECO:0000259" key="17">
    <source>
        <dbReference type="PROSITE" id="PS50894"/>
    </source>
</evidence>
<proteinExistence type="inferred from homology"/>
<feature type="transmembrane region" description="Helical" evidence="16">
    <location>
        <begin position="312"/>
        <end position="335"/>
    </location>
</feature>
<dbReference type="InterPro" id="IPR022357">
    <property type="entry name" value="MIP_CS"/>
</dbReference>
<evidence type="ECO:0000256" key="16">
    <source>
        <dbReference type="SAM" id="Phobius"/>
    </source>
</evidence>
<keyword evidence="14" id="KW-0597">Phosphoprotein</keyword>
<gene>
    <name evidence="18" type="ORF">SADUNF_Sadunf06G0076900</name>
</gene>
<dbReference type="PROSITE" id="PS00221">
    <property type="entry name" value="MIP"/>
    <property type="match status" value="1"/>
</dbReference>
<evidence type="ECO:0000256" key="2">
    <source>
        <dbReference type="ARBA" id="ARBA00004141"/>
    </source>
</evidence>
<dbReference type="OrthoDB" id="3222at2759"/>
<feature type="transmembrane region" description="Helical" evidence="16">
    <location>
        <begin position="432"/>
        <end position="452"/>
    </location>
</feature>
<evidence type="ECO:0000256" key="11">
    <source>
        <dbReference type="ARBA" id="ARBA00023136"/>
    </source>
</evidence>
<evidence type="ECO:0000256" key="7">
    <source>
        <dbReference type="ARBA" id="ARBA00022864"/>
    </source>
</evidence>
<evidence type="ECO:0000256" key="3">
    <source>
        <dbReference type="ARBA" id="ARBA00004514"/>
    </source>
</evidence>